<feature type="compositionally biased region" description="Polar residues" evidence="1">
    <location>
        <begin position="67"/>
        <end position="80"/>
    </location>
</feature>
<proteinExistence type="predicted"/>
<feature type="compositionally biased region" description="Low complexity" evidence="1">
    <location>
        <begin position="19"/>
        <end position="62"/>
    </location>
</feature>
<organism evidence="2 3">
    <name type="scientific">Collybiopsis luxurians FD-317 M1</name>
    <dbReference type="NCBI Taxonomy" id="944289"/>
    <lineage>
        <taxon>Eukaryota</taxon>
        <taxon>Fungi</taxon>
        <taxon>Dikarya</taxon>
        <taxon>Basidiomycota</taxon>
        <taxon>Agaricomycotina</taxon>
        <taxon>Agaricomycetes</taxon>
        <taxon>Agaricomycetidae</taxon>
        <taxon>Agaricales</taxon>
        <taxon>Marasmiineae</taxon>
        <taxon>Omphalotaceae</taxon>
        <taxon>Collybiopsis</taxon>
        <taxon>Collybiopsis luxurians</taxon>
    </lineage>
</organism>
<protein>
    <submittedName>
        <fullName evidence="2">Uncharacterized protein</fullName>
    </submittedName>
</protein>
<name>A0A0D0BYE9_9AGAR</name>
<evidence type="ECO:0000313" key="2">
    <source>
        <dbReference type="EMBL" id="KIK54879.1"/>
    </source>
</evidence>
<sequence>MASRKPSLNPVNPFKTNMLASATPSTSSSSRASIALPSSSNTSNPNTALTSLSPLSNLTNLPRPTSGLPSSIRPSPSFTPSSLGAASTGTSTGTGTSTSSRSASAGGPTITMANTNTNGITVPTCQKRYSSPFGHRYSSPAGGRGSTGSHTSTSEVKTGGSSGGGSIDRVDGGRFVGGPRGRSSFGPEEGEGTVVEFP</sequence>
<evidence type="ECO:0000313" key="3">
    <source>
        <dbReference type="Proteomes" id="UP000053593"/>
    </source>
</evidence>
<dbReference type="Proteomes" id="UP000053593">
    <property type="component" value="Unassembled WGS sequence"/>
</dbReference>
<keyword evidence="3" id="KW-1185">Reference proteome</keyword>
<feature type="compositionally biased region" description="Low complexity" evidence="1">
    <location>
        <begin position="81"/>
        <end position="107"/>
    </location>
</feature>
<dbReference type="AlphaFoldDB" id="A0A0D0BYE9"/>
<reference evidence="2 3" key="1">
    <citation type="submission" date="2014-04" db="EMBL/GenBank/DDBJ databases">
        <title>Evolutionary Origins and Diversification of the Mycorrhizal Mutualists.</title>
        <authorList>
            <consortium name="DOE Joint Genome Institute"/>
            <consortium name="Mycorrhizal Genomics Consortium"/>
            <person name="Kohler A."/>
            <person name="Kuo A."/>
            <person name="Nagy L.G."/>
            <person name="Floudas D."/>
            <person name="Copeland A."/>
            <person name="Barry K.W."/>
            <person name="Cichocki N."/>
            <person name="Veneault-Fourrey C."/>
            <person name="LaButti K."/>
            <person name="Lindquist E.A."/>
            <person name="Lipzen A."/>
            <person name="Lundell T."/>
            <person name="Morin E."/>
            <person name="Murat C."/>
            <person name="Riley R."/>
            <person name="Ohm R."/>
            <person name="Sun H."/>
            <person name="Tunlid A."/>
            <person name="Henrissat B."/>
            <person name="Grigoriev I.V."/>
            <person name="Hibbett D.S."/>
            <person name="Martin F."/>
        </authorList>
    </citation>
    <scope>NUCLEOTIDE SEQUENCE [LARGE SCALE GENOMIC DNA]</scope>
    <source>
        <strain evidence="2 3">FD-317 M1</strain>
    </source>
</reference>
<accession>A0A0D0BYE9</accession>
<dbReference type="HOGENOM" id="CLU_1378269_0_0_1"/>
<evidence type="ECO:0000256" key="1">
    <source>
        <dbReference type="SAM" id="MobiDB-lite"/>
    </source>
</evidence>
<feature type="compositionally biased region" description="Polar residues" evidence="1">
    <location>
        <begin position="111"/>
        <end position="129"/>
    </location>
</feature>
<gene>
    <name evidence="2" type="ORF">GYMLUDRAFT_888732</name>
</gene>
<feature type="region of interest" description="Disordered" evidence="1">
    <location>
        <begin position="1"/>
        <end position="198"/>
    </location>
</feature>
<dbReference type="EMBL" id="KN834811">
    <property type="protein sequence ID" value="KIK54879.1"/>
    <property type="molecule type" value="Genomic_DNA"/>
</dbReference>